<feature type="domain" description="Alpha-L-arabinofuranosidase B arabinose-binding" evidence="8">
    <location>
        <begin position="777"/>
        <end position="916"/>
    </location>
</feature>
<dbReference type="SUPFAM" id="SSF49303">
    <property type="entry name" value="beta-Galactosidase/glucuronidase domain"/>
    <property type="match status" value="1"/>
</dbReference>
<dbReference type="InterPro" id="IPR006102">
    <property type="entry name" value="Ig-like_GH2"/>
</dbReference>
<dbReference type="SUPFAM" id="SSF51445">
    <property type="entry name" value="(Trans)glycosidases"/>
    <property type="match status" value="1"/>
</dbReference>
<protein>
    <submittedName>
        <fullName evidence="9">Glycosyl hydrolases family 2, TIM barrel domain</fullName>
    </submittedName>
</protein>
<keyword evidence="2 9" id="KW-0378">Hydrolase</keyword>
<dbReference type="CDD" id="cd23399">
    <property type="entry name" value="beta-trefoil_ABD_ABFB"/>
    <property type="match status" value="2"/>
</dbReference>
<gene>
    <name evidence="9" type="ORF">SAMN05443639_10492</name>
</gene>
<dbReference type="InterPro" id="IPR036195">
    <property type="entry name" value="AbfB_ABD_sf"/>
</dbReference>
<dbReference type="InterPro" id="IPR006103">
    <property type="entry name" value="Glyco_hydro_2_cat"/>
</dbReference>
<keyword evidence="10" id="KW-1185">Reference proteome</keyword>
<keyword evidence="3" id="KW-0326">Glycosidase</keyword>
<proteinExistence type="inferred from homology"/>
<organism evidence="9 10">
    <name type="scientific">Stigmatella erecta</name>
    <dbReference type="NCBI Taxonomy" id="83460"/>
    <lineage>
        <taxon>Bacteria</taxon>
        <taxon>Pseudomonadati</taxon>
        <taxon>Myxococcota</taxon>
        <taxon>Myxococcia</taxon>
        <taxon>Myxococcales</taxon>
        <taxon>Cystobacterineae</taxon>
        <taxon>Archangiaceae</taxon>
        <taxon>Stigmatella</taxon>
    </lineage>
</organism>
<evidence type="ECO:0000259" key="6">
    <source>
        <dbReference type="Pfam" id="PF02836"/>
    </source>
</evidence>
<evidence type="ECO:0000313" key="10">
    <source>
        <dbReference type="Proteomes" id="UP000199181"/>
    </source>
</evidence>
<dbReference type="Gene3D" id="2.80.10.50">
    <property type="match status" value="2"/>
</dbReference>
<dbReference type="InterPro" id="IPR051913">
    <property type="entry name" value="GH2_Domain-Containing"/>
</dbReference>
<dbReference type="InterPro" id="IPR036156">
    <property type="entry name" value="Beta-gal/glucu_dom_sf"/>
</dbReference>
<dbReference type="GO" id="GO:0046373">
    <property type="term" value="P:L-arabinose metabolic process"/>
    <property type="evidence" value="ECO:0007669"/>
    <property type="project" value="InterPro"/>
</dbReference>
<dbReference type="SUPFAM" id="SSF49785">
    <property type="entry name" value="Galactose-binding domain-like"/>
    <property type="match status" value="1"/>
</dbReference>
<accession>A0A1I0GPC7</accession>
<dbReference type="InterPro" id="IPR017853">
    <property type="entry name" value="GH"/>
</dbReference>
<evidence type="ECO:0000313" key="9">
    <source>
        <dbReference type="EMBL" id="SET72900.1"/>
    </source>
</evidence>
<feature type="domain" description="Alpha-L-arabinofuranosidase B arabinose-binding" evidence="8">
    <location>
        <begin position="624"/>
        <end position="756"/>
    </location>
</feature>
<dbReference type="Gene3D" id="2.60.120.260">
    <property type="entry name" value="Galactose-binding domain-like"/>
    <property type="match status" value="1"/>
</dbReference>
<dbReference type="EMBL" id="FOIJ01000004">
    <property type="protein sequence ID" value="SET72900.1"/>
    <property type="molecule type" value="Genomic_DNA"/>
</dbReference>
<dbReference type="InterPro" id="IPR006104">
    <property type="entry name" value="Glyco_hydro_2_N"/>
</dbReference>
<dbReference type="PANTHER" id="PTHR42732:SF2">
    <property type="entry name" value="BETA-MANNOSIDASE"/>
    <property type="match status" value="1"/>
</dbReference>
<dbReference type="AlphaFoldDB" id="A0A1I0GPC7"/>
<dbReference type="InterPro" id="IPR008979">
    <property type="entry name" value="Galactose-bd-like_sf"/>
</dbReference>
<evidence type="ECO:0000259" key="7">
    <source>
        <dbReference type="Pfam" id="PF02837"/>
    </source>
</evidence>
<feature type="signal peptide" evidence="4">
    <location>
        <begin position="1"/>
        <end position="32"/>
    </location>
</feature>
<dbReference type="Pfam" id="PF02837">
    <property type="entry name" value="Glyco_hydro_2_N"/>
    <property type="match status" value="1"/>
</dbReference>
<evidence type="ECO:0000256" key="1">
    <source>
        <dbReference type="ARBA" id="ARBA00007401"/>
    </source>
</evidence>
<dbReference type="Pfam" id="PF02836">
    <property type="entry name" value="Glyco_hydro_2_C"/>
    <property type="match status" value="1"/>
</dbReference>
<dbReference type="Proteomes" id="UP000199181">
    <property type="component" value="Unassembled WGS sequence"/>
</dbReference>
<dbReference type="Gene3D" id="3.20.20.80">
    <property type="entry name" value="Glycosidases"/>
    <property type="match status" value="1"/>
</dbReference>
<feature type="chain" id="PRO_5011646368" evidence="4">
    <location>
        <begin position="33"/>
        <end position="922"/>
    </location>
</feature>
<feature type="domain" description="Glycosyl hydrolases family 2 sugar binding" evidence="7">
    <location>
        <begin position="98"/>
        <end position="186"/>
    </location>
</feature>
<dbReference type="Gene3D" id="2.60.40.10">
    <property type="entry name" value="Immunoglobulins"/>
    <property type="match status" value="1"/>
</dbReference>
<dbReference type="GO" id="GO:0046556">
    <property type="term" value="F:alpha-L-arabinofuranosidase activity"/>
    <property type="evidence" value="ECO:0007669"/>
    <property type="project" value="InterPro"/>
</dbReference>
<dbReference type="Pfam" id="PF05270">
    <property type="entry name" value="AbfB"/>
    <property type="match status" value="2"/>
</dbReference>
<keyword evidence="4" id="KW-0732">Signal</keyword>
<dbReference type="InterPro" id="IPR013783">
    <property type="entry name" value="Ig-like_fold"/>
</dbReference>
<comment type="similarity">
    <text evidence="1">Belongs to the glycosyl hydrolase 2 family.</text>
</comment>
<feature type="domain" description="Glycoside hydrolase family 2 catalytic" evidence="6">
    <location>
        <begin position="361"/>
        <end position="471"/>
    </location>
</feature>
<dbReference type="SUPFAM" id="SSF110221">
    <property type="entry name" value="AbfB domain"/>
    <property type="match status" value="2"/>
</dbReference>
<evidence type="ECO:0000259" key="5">
    <source>
        <dbReference type="Pfam" id="PF00703"/>
    </source>
</evidence>
<evidence type="ECO:0000256" key="4">
    <source>
        <dbReference type="SAM" id="SignalP"/>
    </source>
</evidence>
<feature type="domain" description="Glycoside hydrolase family 2 immunoglobulin-like beta-sandwich" evidence="5">
    <location>
        <begin position="235"/>
        <end position="316"/>
    </location>
</feature>
<dbReference type="PANTHER" id="PTHR42732">
    <property type="entry name" value="BETA-GALACTOSIDASE"/>
    <property type="match status" value="1"/>
</dbReference>
<dbReference type="RefSeq" id="WP_093518685.1">
    <property type="nucleotide sequence ID" value="NZ_FOIJ01000004.1"/>
</dbReference>
<evidence type="ECO:0000256" key="3">
    <source>
        <dbReference type="ARBA" id="ARBA00023295"/>
    </source>
</evidence>
<evidence type="ECO:0000259" key="8">
    <source>
        <dbReference type="Pfam" id="PF05270"/>
    </source>
</evidence>
<reference evidence="10" key="1">
    <citation type="submission" date="2016-10" db="EMBL/GenBank/DDBJ databases">
        <authorList>
            <person name="Varghese N."/>
            <person name="Submissions S."/>
        </authorList>
    </citation>
    <scope>NUCLEOTIDE SEQUENCE [LARGE SCALE GENOMIC DNA]</scope>
    <source>
        <strain evidence="10">DSM 16858</strain>
    </source>
</reference>
<name>A0A1I0GPC7_9BACT</name>
<evidence type="ECO:0000256" key="2">
    <source>
        <dbReference type="ARBA" id="ARBA00022801"/>
    </source>
</evidence>
<sequence length="922" mass="100693">MNPSTWRNRLGSVARRLLPLCCGVFSLQGAQAAWSLKPPPLSTQWTSQVSPSNALPEYPRPQMVRADWLNLNGEWQFGNASAGQTPPFGQNLAESVLVPFPIESGLSGIKRHQDRMWYRRTFTVPAAWNGRRVQLNFGAVDWEATVYVNGQRAGVHQGGFDGFSFDITGLLNGGTNELIVGVYDPTDAGTQPVGKQTNNPQGIEYTGASGIWQTVWLEPTAAARVTRLDMTPDVAGSALRLTVRGTGLSGQTVEAVAFDGTTQVGSATGSVDGEIRIPVPNPKLWSPESPFLYDLRVSLKSGATTVDQVTSYFGMRSVGLKLVGGVLRPVLNGQFVFQMGTLDQGYWPDGIYTAPTDAALKFDIQKHKDLGYNLIRKHIKVEPQRWFYWADKLGILVWQDMPCMDSGKSPTTAAKAQFELEMREMVDEHRSSPSVIVWVVQNEGWGQYDQARLADLVKGWDSSRLVDNMSGVNCCGAVDGGNGDLVDWHVYVGPGSPPPSSKRAAVVGEFGGLGLKVAGHLWNPNGGFFSYEEVPDSATLTSRYVGLIKSIQPLMNRPGLSAAVYTEITDVEGEINGVLTYDRAIVKVDANAVRTAHLNLLAASRQLNSQGLLPVGQHRSLQVMVPGYTDRYLRHFESLGSTEVVTRTSSGTAKQDATFKIVAGLADAACYSFESRNFPGSYLRHFNSRIRRDARDGSAVFDQDATFCARAALDGSPAVSLESKNKPGHYLRHRSSEVWVDAFSDTAGFRQDAAWGIAPPWWQSNANVPQGSFQSLQVTTPGYTNRYLRHIDNVANTEVVDAGSNATLKQDATFKLVPGLAESSCYSFESRNYPGQYLRHFNSRIRKDASDGSTVFQQDATFCAQPGLSGTGVSFESFNFPGRYLRHATSQVWIASGIGTTWDSPTSFNEDASWNVAPAWAP</sequence>
<dbReference type="Pfam" id="PF00703">
    <property type="entry name" value="Glyco_hydro_2"/>
    <property type="match status" value="1"/>
</dbReference>
<dbReference type="InterPro" id="IPR007934">
    <property type="entry name" value="AbfB_ABD"/>
</dbReference>